<dbReference type="EMBL" id="QPID01000015">
    <property type="protein sequence ID" value="RCU43631.1"/>
    <property type="molecule type" value="Genomic_DNA"/>
</dbReference>
<dbReference type="PANTHER" id="PTHR34322:SF2">
    <property type="entry name" value="TRANSPOSASE IS200-LIKE DOMAIN-CONTAINING PROTEIN"/>
    <property type="match status" value="1"/>
</dbReference>
<dbReference type="OrthoDB" id="9814067at2"/>
<keyword evidence="4" id="KW-1185">Reference proteome</keyword>
<comment type="caution">
    <text evidence="3">The sequence shown here is derived from an EMBL/GenBank/DDBJ whole genome shotgun (WGS) entry which is preliminary data.</text>
</comment>
<name>A0A368N291_9GAMM</name>
<accession>A0A368N291</accession>
<protein>
    <submittedName>
        <fullName evidence="3">Transposase</fullName>
    </submittedName>
</protein>
<dbReference type="Gene3D" id="3.30.70.1290">
    <property type="entry name" value="Transposase IS200-like"/>
    <property type="match status" value="1"/>
</dbReference>
<feature type="region of interest" description="Disordered" evidence="1">
    <location>
        <begin position="210"/>
        <end position="238"/>
    </location>
</feature>
<sequence>MTRPRSELVSPADTPYYHCVCRCVRRAFLCGEDRFTNTDYSHRKQWVLERLALLDEVFTIELCAYAVMSNHYHLVVHLNPKRAESLSDTEVAERWAKLFTWPIMVGRYLAGKLTTDVEKQVAMDIIQQWRERLSDISWYMRCLNEHIARKANEEDRCKGRFWEGRFKSQAILDEAGLLACMTYVDLNPLRAGIVDTPEQSVDVSIHQRLKQYQQSTEKQTPPESTDKKNSDTPKTPLLQAFFGNHHQDKSEGIPFSFADYLELVDWTGRAQRKAKRGSIPKDTPPILGRLGLDAETFITAIQKQNLSRGTVIGHPASRKRYAQSNARSRVYGPALAPPTGWAET</sequence>
<reference evidence="3 4" key="1">
    <citation type="submission" date="2018-07" db="EMBL/GenBank/DDBJ databases">
        <title>Corallincola holothuriorum sp. nov., a new facultative anaerobe isolated from sea cucumber Apostichopus japonicus.</title>
        <authorList>
            <person name="Xia H."/>
        </authorList>
    </citation>
    <scope>NUCLEOTIDE SEQUENCE [LARGE SCALE GENOMIC DNA]</scope>
    <source>
        <strain evidence="3 4">C4</strain>
    </source>
</reference>
<evidence type="ECO:0000313" key="4">
    <source>
        <dbReference type="Proteomes" id="UP000252558"/>
    </source>
</evidence>
<dbReference type="InterPro" id="IPR002686">
    <property type="entry name" value="Transposase_17"/>
</dbReference>
<dbReference type="SMART" id="SM01321">
    <property type="entry name" value="Y1_Tnp"/>
    <property type="match status" value="1"/>
</dbReference>
<dbReference type="GO" id="GO:0003677">
    <property type="term" value="F:DNA binding"/>
    <property type="evidence" value="ECO:0007669"/>
    <property type="project" value="InterPro"/>
</dbReference>
<dbReference type="Proteomes" id="UP000252558">
    <property type="component" value="Unassembled WGS sequence"/>
</dbReference>
<dbReference type="PANTHER" id="PTHR34322">
    <property type="entry name" value="TRANSPOSASE, Y1_TNP DOMAIN-CONTAINING"/>
    <property type="match status" value="1"/>
</dbReference>
<dbReference type="RefSeq" id="WP_114339914.1">
    <property type="nucleotide sequence ID" value="NZ_QPID01000015.1"/>
</dbReference>
<dbReference type="SUPFAM" id="SSF143422">
    <property type="entry name" value="Transposase IS200-like"/>
    <property type="match status" value="1"/>
</dbReference>
<feature type="domain" description="Transposase IS200-like" evidence="2">
    <location>
        <begin position="12"/>
        <end position="187"/>
    </location>
</feature>
<organism evidence="3 4">
    <name type="scientific">Corallincola holothuriorum</name>
    <dbReference type="NCBI Taxonomy" id="2282215"/>
    <lineage>
        <taxon>Bacteria</taxon>
        <taxon>Pseudomonadati</taxon>
        <taxon>Pseudomonadota</taxon>
        <taxon>Gammaproteobacteria</taxon>
        <taxon>Alteromonadales</taxon>
        <taxon>Psychromonadaceae</taxon>
        <taxon>Corallincola</taxon>
    </lineage>
</organism>
<evidence type="ECO:0000256" key="1">
    <source>
        <dbReference type="SAM" id="MobiDB-lite"/>
    </source>
</evidence>
<gene>
    <name evidence="3" type="ORF">DU002_18360</name>
</gene>
<dbReference type="AlphaFoldDB" id="A0A368N291"/>
<evidence type="ECO:0000313" key="3">
    <source>
        <dbReference type="EMBL" id="RCU43631.1"/>
    </source>
</evidence>
<evidence type="ECO:0000259" key="2">
    <source>
        <dbReference type="SMART" id="SM01321"/>
    </source>
</evidence>
<proteinExistence type="predicted"/>
<dbReference type="GO" id="GO:0006313">
    <property type="term" value="P:DNA transposition"/>
    <property type="evidence" value="ECO:0007669"/>
    <property type="project" value="InterPro"/>
</dbReference>
<dbReference type="GO" id="GO:0004803">
    <property type="term" value="F:transposase activity"/>
    <property type="evidence" value="ECO:0007669"/>
    <property type="project" value="InterPro"/>
</dbReference>
<feature type="compositionally biased region" description="Polar residues" evidence="1">
    <location>
        <begin position="210"/>
        <end position="223"/>
    </location>
</feature>
<dbReference type="InterPro" id="IPR036515">
    <property type="entry name" value="Transposase_17_sf"/>
</dbReference>